<dbReference type="SMART" id="SM00086">
    <property type="entry name" value="PAC"/>
    <property type="match status" value="1"/>
</dbReference>
<evidence type="ECO:0000256" key="6">
    <source>
        <dbReference type="SAM" id="Coils"/>
    </source>
</evidence>
<dbReference type="EC" id="2.7.13.3" evidence="2"/>
<feature type="domain" description="PAS" evidence="8">
    <location>
        <begin position="11"/>
        <end position="62"/>
    </location>
</feature>
<dbReference type="Gene3D" id="3.30.565.10">
    <property type="entry name" value="Histidine kinase-like ATPase, C-terminal domain"/>
    <property type="match status" value="1"/>
</dbReference>
<evidence type="ECO:0000256" key="3">
    <source>
        <dbReference type="ARBA" id="ARBA00022553"/>
    </source>
</evidence>
<dbReference type="PROSITE" id="PS50109">
    <property type="entry name" value="HIS_KIN"/>
    <property type="match status" value="1"/>
</dbReference>
<dbReference type="InterPro" id="IPR036890">
    <property type="entry name" value="HATPase_C_sf"/>
</dbReference>
<keyword evidence="4" id="KW-0808">Transferase</keyword>
<evidence type="ECO:0000259" key="8">
    <source>
        <dbReference type="PROSITE" id="PS50112"/>
    </source>
</evidence>
<dbReference type="CDD" id="cd00130">
    <property type="entry name" value="PAS"/>
    <property type="match status" value="1"/>
</dbReference>
<dbReference type="InterPro" id="IPR052162">
    <property type="entry name" value="Sensor_kinase/Photoreceptor"/>
</dbReference>
<evidence type="ECO:0000256" key="1">
    <source>
        <dbReference type="ARBA" id="ARBA00000085"/>
    </source>
</evidence>
<dbReference type="RefSeq" id="WP_003004978.1">
    <property type="nucleotide sequence ID" value="NZ_GG668630.1"/>
</dbReference>
<dbReference type="InterPro" id="IPR000700">
    <property type="entry name" value="PAS-assoc_C"/>
</dbReference>
<feature type="domain" description="Histidine kinase" evidence="7">
    <location>
        <begin position="416"/>
        <end position="628"/>
    </location>
</feature>
<evidence type="ECO:0000256" key="5">
    <source>
        <dbReference type="ARBA" id="ARBA00022777"/>
    </source>
</evidence>
<dbReference type="Gene3D" id="1.10.287.130">
    <property type="match status" value="1"/>
</dbReference>
<dbReference type="AlphaFoldDB" id="C2G582"/>
<reference evidence="10 11" key="1">
    <citation type="submission" date="2009-01" db="EMBL/GenBank/DDBJ databases">
        <authorList>
            <person name="Qin X."/>
            <person name="Bachman B."/>
            <person name="Battles P."/>
            <person name="Bell A."/>
            <person name="Bess C."/>
            <person name="Bickham C."/>
            <person name="Chaboub L."/>
            <person name="Chen D."/>
            <person name="Coyle M."/>
            <person name="Deiros D.R."/>
            <person name="Dinh H."/>
            <person name="Forbes L."/>
            <person name="Fowler G."/>
            <person name="Francisco L."/>
            <person name="Fu Q."/>
            <person name="Gubbala S."/>
            <person name="Hale W."/>
            <person name="Han Y."/>
            <person name="Hemphill L."/>
            <person name="Highlander S.K."/>
            <person name="Hirani K."/>
            <person name="Hogues M."/>
            <person name="Jackson L."/>
            <person name="Jakkamsetti A."/>
            <person name="Javaid M."/>
            <person name="Jiang H."/>
            <person name="Korchina V."/>
            <person name="Kovar C."/>
            <person name="Lara F."/>
            <person name="Lee S."/>
            <person name="Mata R."/>
            <person name="Mathew T."/>
            <person name="Moen C."/>
            <person name="Morales K."/>
            <person name="Munidasa M."/>
            <person name="Nazareth L."/>
            <person name="Ngo R."/>
            <person name="Nguyen L."/>
            <person name="Okwuonu G."/>
            <person name="Ongeri F."/>
            <person name="Patil S."/>
            <person name="Petrosino J."/>
            <person name="Pham C."/>
            <person name="Pham P."/>
            <person name="Pu L.-L."/>
            <person name="Puazo M."/>
            <person name="Raj R."/>
            <person name="Reid J."/>
            <person name="Rouhana J."/>
            <person name="Saada N."/>
            <person name="Shang Y."/>
            <person name="Simmons D."/>
            <person name="Thornton R."/>
            <person name="Warren J."/>
            <person name="Weissenberger G."/>
            <person name="Zhang J."/>
            <person name="Zhang L."/>
            <person name="Zhou C."/>
            <person name="Zhu D."/>
            <person name="Muzny D."/>
            <person name="Worley K."/>
            <person name="Gibbs R."/>
        </authorList>
    </citation>
    <scope>NUCLEOTIDE SEQUENCE [LARGE SCALE GENOMIC DNA]</scope>
    <source>
        <strain evidence="10 11">ATCC 33300</strain>
    </source>
</reference>
<evidence type="ECO:0000313" key="11">
    <source>
        <dbReference type="Proteomes" id="UP000006241"/>
    </source>
</evidence>
<dbReference type="InterPro" id="IPR001610">
    <property type="entry name" value="PAC"/>
</dbReference>
<dbReference type="InterPro" id="IPR004358">
    <property type="entry name" value="Sig_transdc_His_kin-like_C"/>
</dbReference>
<keyword evidence="3" id="KW-0597">Phosphoprotein</keyword>
<dbReference type="SMART" id="SM00387">
    <property type="entry name" value="HATPase_c"/>
    <property type="match status" value="1"/>
</dbReference>
<gene>
    <name evidence="10" type="ORF">HMPREF0765_4738</name>
</gene>
<dbReference type="InterPro" id="IPR003594">
    <property type="entry name" value="HATPase_dom"/>
</dbReference>
<dbReference type="Pfam" id="PF08447">
    <property type="entry name" value="PAS_3"/>
    <property type="match status" value="1"/>
</dbReference>
<sequence>MLAEELRNLSVEEVLLPILNGTTQGMVVSRPDGGLVFWNEKAAQVLNIDKESCLAKNVYDLFANFCDEHFIPFTAEKFPVKITAETGIAQQDVIVVSMQQNNQMLWHSLNVSQICIRDIPFILTSFSDVSRIMKVNRKVLDNEKQLHLLVASLDDIVFEANAEEIILNYWVNDLKSLFYVPDYFLNKNIEELFPADLATSFLSLIHSSLKYRVSNEMEYQSPFDSHKDNWYRIQTRPIRLMEDRVAIIVSDITERIRREEMTRINEQKFNQAFQYSGIGMAMVNQDGVCLEVNKTLCKILGYTLSELTSMRFHDYTHPDDLDLDVQNMEKLRLSEVESYTMEKRYRHKKGHFIWCLLTLSKVSDTKGIPVFFIAQVQDISLSKKNVEILERQKKQLKTAMFDLEIKIQQLEEFNKIVAHNLRGPVVNIKMLVQEILTAENEDDREEYLQLLESSSDGLTEILQELIEVLEIRNQQTIPFHYCDFDQVYNKVFQQSIVEIQSKEAVVTTDFEVRGIYYYRIYLESIMLNLLSNALKYSVEGKHPRIHIRAYHDRNNVCLSFEDNGVGIDLLKYGNQLFKFRKTFHRGFDSKGVGLFMTRCQIESLGGKITVTSEPGKGSIFTVHFYLHQDEPILTI</sequence>
<evidence type="ECO:0000259" key="7">
    <source>
        <dbReference type="PROSITE" id="PS50109"/>
    </source>
</evidence>
<dbReference type="CDD" id="cd00082">
    <property type="entry name" value="HisKA"/>
    <property type="match status" value="1"/>
</dbReference>
<dbReference type="EMBL" id="ACHB01000101">
    <property type="protein sequence ID" value="EEI89591.1"/>
    <property type="molecule type" value="Genomic_DNA"/>
</dbReference>
<dbReference type="InterPro" id="IPR005467">
    <property type="entry name" value="His_kinase_dom"/>
</dbReference>
<dbReference type="PANTHER" id="PTHR43304">
    <property type="entry name" value="PHYTOCHROME-LIKE PROTEIN CPH1"/>
    <property type="match status" value="1"/>
</dbReference>
<keyword evidence="5" id="KW-0418">Kinase</keyword>
<dbReference type="Pfam" id="PF02518">
    <property type="entry name" value="HATPase_c"/>
    <property type="match status" value="1"/>
</dbReference>
<evidence type="ECO:0000313" key="10">
    <source>
        <dbReference type="EMBL" id="EEI89591.1"/>
    </source>
</evidence>
<dbReference type="NCBIfam" id="TIGR00229">
    <property type="entry name" value="sensory_box"/>
    <property type="match status" value="1"/>
</dbReference>
<dbReference type="SUPFAM" id="SSF47384">
    <property type="entry name" value="Homodimeric domain of signal transducing histidine kinase"/>
    <property type="match status" value="1"/>
</dbReference>
<name>C2G582_SPHSI</name>
<dbReference type="InterPro" id="IPR013655">
    <property type="entry name" value="PAS_fold_3"/>
</dbReference>
<dbReference type="SMART" id="SM00388">
    <property type="entry name" value="HisKA"/>
    <property type="match status" value="1"/>
</dbReference>
<dbReference type="Pfam" id="PF13426">
    <property type="entry name" value="PAS_9"/>
    <property type="match status" value="1"/>
</dbReference>
<evidence type="ECO:0000256" key="2">
    <source>
        <dbReference type="ARBA" id="ARBA00012438"/>
    </source>
</evidence>
<dbReference type="InterPro" id="IPR000014">
    <property type="entry name" value="PAS"/>
</dbReference>
<accession>C2G582</accession>
<feature type="domain" description="PAS" evidence="8">
    <location>
        <begin position="265"/>
        <end position="320"/>
    </location>
</feature>
<dbReference type="SUPFAM" id="SSF55874">
    <property type="entry name" value="ATPase domain of HSP90 chaperone/DNA topoisomerase II/histidine kinase"/>
    <property type="match status" value="1"/>
</dbReference>
<comment type="caution">
    <text evidence="10">The sequence shown here is derived from an EMBL/GenBank/DDBJ whole genome shotgun (WGS) entry which is preliminary data.</text>
</comment>
<dbReference type="InterPro" id="IPR036097">
    <property type="entry name" value="HisK_dim/P_sf"/>
</dbReference>
<keyword evidence="6" id="KW-0175">Coiled coil</keyword>
<organism evidence="10 11">
    <name type="scientific">Sphingobacterium spiritivorum ATCC 33300</name>
    <dbReference type="NCBI Taxonomy" id="525372"/>
    <lineage>
        <taxon>Bacteria</taxon>
        <taxon>Pseudomonadati</taxon>
        <taxon>Bacteroidota</taxon>
        <taxon>Sphingobacteriia</taxon>
        <taxon>Sphingobacteriales</taxon>
        <taxon>Sphingobacteriaceae</taxon>
        <taxon>Sphingobacterium</taxon>
    </lineage>
</organism>
<proteinExistence type="predicted"/>
<dbReference type="SUPFAM" id="SSF55785">
    <property type="entry name" value="PYP-like sensor domain (PAS domain)"/>
    <property type="match status" value="3"/>
</dbReference>
<evidence type="ECO:0000259" key="9">
    <source>
        <dbReference type="PROSITE" id="PS50113"/>
    </source>
</evidence>
<evidence type="ECO:0000256" key="4">
    <source>
        <dbReference type="ARBA" id="ARBA00022679"/>
    </source>
</evidence>
<dbReference type="HOGENOM" id="CLU_000445_114_71_10"/>
<comment type="catalytic activity">
    <reaction evidence="1">
        <text>ATP + protein L-histidine = ADP + protein N-phospho-L-histidine.</text>
        <dbReference type="EC" id="2.7.13.3"/>
    </reaction>
</comment>
<feature type="domain" description="PAC" evidence="9">
    <location>
        <begin position="339"/>
        <end position="391"/>
    </location>
</feature>
<dbReference type="Gene3D" id="3.30.450.20">
    <property type="entry name" value="PAS domain"/>
    <property type="match status" value="3"/>
</dbReference>
<dbReference type="PROSITE" id="PS50112">
    <property type="entry name" value="PAS"/>
    <property type="match status" value="2"/>
</dbReference>
<dbReference type="SMART" id="SM00091">
    <property type="entry name" value="PAS"/>
    <property type="match status" value="3"/>
</dbReference>
<dbReference type="InterPro" id="IPR035965">
    <property type="entry name" value="PAS-like_dom_sf"/>
</dbReference>
<dbReference type="GO" id="GO:0000155">
    <property type="term" value="F:phosphorelay sensor kinase activity"/>
    <property type="evidence" value="ECO:0007669"/>
    <property type="project" value="InterPro"/>
</dbReference>
<dbReference type="Proteomes" id="UP000006241">
    <property type="component" value="Unassembled WGS sequence"/>
</dbReference>
<dbReference type="PROSITE" id="PS50113">
    <property type="entry name" value="PAC"/>
    <property type="match status" value="1"/>
</dbReference>
<dbReference type="InterPro" id="IPR003661">
    <property type="entry name" value="HisK_dim/P_dom"/>
</dbReference>
<protein>
    <recommendedName>
        <fullName evidence="2">histidine kinase</fullName>
        <ecNumber evidence="2">2.7.13.3</ecNumber>
    </recommendedName>
</protein>
<feature type="coiled-coil region" evidence="6">
    <location>
        <begin position="379"/>
        <end position="413"/>
    </location>
</feature>
<dbReference type="PRINTS" id="PR00344">
    <property type="entry name" value="BCTRLSENSOR"/>
</dbReference>
<dbReference type="PANTHER" id="PTHR43304:SF1">
    <property type="entry name" value="PAC DOMAIN-CONTAINING PROTEIN"/>
    <property type="match status" value="1"/>
</dbReference>